<gene>
    <name evidence="2" type="ORF">P100_00180</name>
</gene>
<feature type="domain" description="NUMOD4" evidence="1">
    <location>
        <begin position="2"/>
        <end position="45"/>
    </location>
</feature>
<dbReference type="InterPro" id="IPR044925">
    <property type="entry name" value="His-Me_finger_sf"/>
</dbReference>
<dbReference type="EMBL" id="FQ482086">
    <property type="protein sequence ID" value="CBX45081.1"/>
    <property type="molecule type" value="Genomic_DNA"/>
</dbReference>
<reference evidence="3" key="1">
    <citation type="journal article" date="2011" name="J. Bacteriol.">
        <title>Complete genome sequences of three Erwinia amylovora phages isolated in north america and a bacteriophage induced from an Erwinia tasmaniensis strain.</title>
        <authorList>
            <person name="Muller I."/>
            <person name="Kube M."/>
            <person name="Reinhardt R."/>
            <person name="Jelkmann W."/>
            <person name="Geider K."/>
        </authorList>
    </citation>
    <scope>NUCLEOTIDE SEQUENCE [LARGE SCALE GENOMIC DNA]</scope>
</reference>
<organism evidence="2 3">
    <name type="scientific">Erwinia phage phiEa100</name>
    <dbReference type="NCBI Taxonomy" id="925983"/>
    <lineage>
        <taxon>Viruses</taxon>
        <taxon>Duplodnaviria</taxon>
        <taxon>Heunggongvirae</taxon>
        <taxon>Uroviricota</taxon>
        <taxon>Caudoviricetes</taxon>
        <taxon>Autographivirales</taxon>
        <taxon>Autosignataviridae</taxon>
        <taxon>Molineuxvirinae</taxon>
        <taxon>Eracentumvirus</taxon>
        <taxon>Eracentumvirus era103</taxon>
    </lineage>
</organism>
<proteinExistence type="predicted"/>
<dbReference type="KEGG" id="vg:14297076"/>
<dbReference type="GO" id="GO:0016788">
    <property type="term" value="F:hydrolase activity, acting on ester bonds"/>
    <property type="evidence" value="ECO:0007669"/>
    <property type="project" value="InterPro"/>
</dbReference>
<dbReference type="Gene3D" id="3.90.75.20">
    <property type="match status" value="1"/>
</dbReference>
<evidence type="ECO:0000313" key="2">
    <source>
        <dbReference type="EMBL" id="CBX45081.1"/>
    </source>
</evidence>
<name>E5AGH9_9CAUD</name>
<sequence length="159" mass="18068">MERWLPVSGYPNYEVSSKGRFRNVKSGNLLSPITVTKGYKAVRLYHNRIGKTLKAHRLVALHFVPNPLGLPEVNHIDEDKTHNDESNLEWMTTASNVEYSHAGTYTFRNPKGEPVVIFNLSKFCRENKLTQGSMSTVKNGRAKSHKGWTYLASDNNHLL</sequence>
<dbReference type="RefSeq" id="YP_007237541.1">
    <property type="nucleotide sequence ID" value="NC_019926.1"/>
</dbReference>
<protein>
    <submittedName>
        <fullName evidence="2">HNH DNAse</fullName>
    </submittedName>
</protein>
<evidence type="ECO:0000259" key="1">
    <source>
        <dbReference type="Pfam" id="PF07463"/>
    </source>
</evidence>
<accession>E5AGH9</accession>
<dbReference type="SUPFAM" id="SSF54060">
    <property type="entry name" value="His-Me finger endonucleases"/>
    <property type="match status" value="1"/>
</dbReference>
<dbReference type="InterPro" id="IPR010902">
    <property type="entry name" value="NUMOD4"/>
</dbReference>
<dbReference type="GeneID" id="14297076"/>
<dbReference type="Proteomes" id="UP000006896">
    <property type="component" value="Segment"/>
</dbReference>
<dbReference type="Pfam" id="PF07463">
    <property type="entry name" value="NUMOD4"/>
    <property type="match status" value="1"/>
</dbReference>
<evidence type="ECO:0000313" key="3">
    <source>
        <dbReference type="Proteomes" id="UP000006896"/>
    </source>
</evidence>